<feature type="transmembrane region" description="Helical" evidence="5">
    <location>
        <begin position="143"/>
        <end position="161"/>
    </location>
</feature>
<keyword evidence="1" id="KW-0808">Transferase</keyword>
<feature type="region of interest" description="Disordered" evidence="4">
    <location>
        <begin position="369"/>
        <end position="395"/>
    </location>
</feature>
<dbReference type="NCBIfam" id="NF047322">
    <property type="entry name" value="HK_morpho_MacS"/>
    <property type="match status" value="1"/>
</dbReference>
<evidence type="ECO:0000256" key="4">
    <source>
        <dbReference type="SAM" id="MobiDB-lite"/>
    </source>
</evidence>
<name>A0ABY7P8Z5_9ACTN</name>
<evidence type="ECO:0000256" key="3">
    <source>
        <dbReference type="ARBA" id="ARBA00023012"/>
    </source>
</evidence>
<sequence length="395" mass="41559">MRMSVELPLWRALAGYRVLTMLYAIGLCATAYSHFVRPWVAVAYYAVLVVWTLATLPRVANEAACTKRFLAADLAVALTGILLTPLADNHERIATGGPTLPSIWTAGSVLAFAIKGGWRWAAVASTAVAAVNLVERGRPARDTVHNVILVWVASIAIGYVVEVARASERTLARALEIEAATRERERLARDIHDGVLQVLAMVKRRGTALGGEAAELGRLAGEQEVALRTLVSGGLVPVSRVSQDAAAGAVVRAVEEPEDDGPVDLRSLLAPYASGRVSLAEPGAPVPLPALVARELAAAVGAALDNVRVHAGEEARAWILVEDEPDGIIVSVRDDGPGIPAGRLAEAEGEGRLGVAQSIRGRLRDLGGSAELSSVPGQGTEVELKVPKKAKAGRR</sequence>
<keyword evidence="5" id="KW-1133">Transmembrane helix</keyword>
<evidence type="ECO:0000256" key="1">
    <source>
        <dbReference type="ARBA" id="ARBA00022679"/>
    </source>
</evidence>
<evidence type="ECO:0000259" key="8">
    <source>
        <dbReference type="Pfam" id="PF19354"/>
    </source>
</evidence>
<evidence type="ECO:0000256" key="5">
    <source>
        <dbReference type="SAM" id="Phobius"/>
    </source>
</evidence>
<feature type="transmembrane region" description="Helical" evidence="5">
    <location>
        <begin position="12"/>
        <end position="32"/>
    </location>
</feature>
<keyword evidence="10" id="KW-1185">Reference proteome</keyword>
<dbReference type="InterPro" id="IPR003594">
    <property type="entry name" value="HATPase_dom"/>
</dbReference>
<dbReference type="InterPro" id="IPR036890">
    <property type="entry name" value="HATPase_C_sf"/>
</dbReference>
<evidence type="ECO:0000259" key="6">
    <source>
        <dbReference type="Pfam" id="PF02518"/>
    </source>
</evidence>
<evidence type="ECO:0000259" key="7">
    <source>
        <dbReference type="Pfam" id="PF07730"/>
    </source>
</evidence>
<dbReference type="RefSeq" id="WP_270084269.1">
    <property type="nucleotide sequence ID" value="NZ_CP115300.1"/>
</dbReference>
<dbReference type="PANTHER" id="PTHR24421:SF61">
    <property type="entry name" value="OXYGEN SENSOR HISTIDINE KINASE NREB"/>
    <property type="match status" value="1"/>
</dbReference>
<feature type="domain" description="Histidine kinase/HSP90-like ATPase" evidence="6">
    <location>
        <begin position="294"/>
        <end position="389"/>
    </location>
</feature>
<dbReference type="SUPFAM" id="SSF55874">
    <property type="entry name" value="ATPase domain of HSP90 chaperone/DNA topoisomerase II/histidine kinase"/>
    <property type="match status" value="1"/>
</dbReference>
<feature type="transmembrane region" description="Helical" evidence="5">
    <location>
        <begin position="107"/>
        <end position="131"/>
    </location>
</feature>
<dbReference type="EMBL" id="CP115300">
    <property type="protein sequence ID" value="WBO66847.1"/>
    <property type="molecule type" value="Genomic_DNA"/>
</dbReference>
<gene>
    <name evidence="9" type="ORF">O1G22_30605</name>
</gene>
<dbReference type="Pfam" id="PF07730">
    <property type="entry name" value="HisKA_3"/>
    <property type="match status" value="1"/>
</dbReference>
<feature type="transmembrane region" description="Helical" evidence="5">
    <location>
        <begin position="38"/>
        <end position="57"/>
    </location>
</feature>
<dbReference type="Proteomes" id="UP001212326">
    <property type="component" value="Chromosome"/>
</dbReference>
<dbReference type="Gene3D" id="3.30.565.10">
    <property type="entry name" value="Histidine kinase-like ATPase, C-terminal domain"/>
    <property type="match status" value="1"/>
</dbReference>
<evidence type="ECO:0000313" key="10">
    <source>
        <dbReference type="Proteomes" id="UP001212326"/>
    </source>
</evidence>
<feature type="domain" description="DUF5931" evidence="8">
    <location>
        <begin position="1"/>
        <end position="172"/>
    </location>
</feature>
<keyword evidence="2" id="KW-0418">Kinase</keyword>
<protein>
    <submittedName>
        <fullName evidence="9">DUF5931 domain-containing protein</fullName>
    </submittedName>
</protein>
<feature type="domain" description="Signal transduction histidine kinase subgroup 3 dimerisation and phosphoacceptor" evidence="7">
    <location>
        <begin position="183"/>
        <end position="226"/>
    </location>
</feature>
<dbReference type="InterPro" id="IPR045975">
    <property type="entry name" value="DUF5931"/>
</dbReference>
<accession>A0ABY7P8Z5</accession>
<feature type="transmembrane region" description="Helical" evidence="5">
    <location>
        <begin position="69"/>
        <end position="87"/>
    </location>
</feature>
<keyword evidence="5" id="KW-0812">Transmembrane</keyword>
<dbReference type="Gene3D" id="1.20.5.1930">
    <property type="match status" value="1"/>
</dbReference>
<dbReference type="Pfam" id="PF19354">
    <property type="entry name" value="DUF5931"/>
    <property type="match status" value="1"/>
</dbReference>
<dbReference type="Pfam" id="PF02518">
    <property type="entry name" value="HATPase_c"/>
    <property type="match status" value="1"/>
</dbReference>
<evidence type="ECO:0000313" key="9">
    <source>
        <dbReference type="EMBL" id="WBO66847.1"/>
    </source>
</evidence>
<keyword evidence="5" id="KW-0472">Membrane</keyword>
<dbReference type="InterPro" id="IPR011712">
    <property type="entry name" value="Sig_transdc_His_kin_sub3_dim/P"/>
</dbReference>
<dbReference type="CDD" id="cd16917">
    <property type="entry name" value="HATPase_UhpB-NarQ-NarX-like"/>
    <property type="match status" value="1"/>
</dbReference>
<reference evidence="9 10" key="1">
    <citation type="submission" date="2022-12" db="EMBL/GenBank/DDBJ databases">
        <authorList>
            <person name="Mo P."/>
        </authorList>
    </citation>
    <scope>NUCLEOTIDE SEQUENCE [LARGE SCALE GENOMIC DNA]</scope>
    <source>
        <strain evidence="9 10">HUAS 2-6</strain>
    </source>
</reference>
<dbReference type="PANTHER" id="PTHR24421">
    <property type="entry name" value="NITRATE/NITRITE SENSOR PROTEIN NARX-RELATED"/>
    <property type="match status" value="1"/>
</dbReference>
<keyword evidence="3" id="KW-0902">Two-component regulatory system</keyword>
<proteinExistence type="predicted"/>
<evidence type="ECO:0000256" key="2">
    <source>
        <dbReference type="ARBA" id="ARBA00022777"/>
    </source>
</evidence>
<organism evidence="9 10">
    <name type="scientific">Streptomyces camelliae</name>
    <dbReference type="NCBI Taxonomy" id="3004093"/>
    <lineage>
        <taxon>Bacteria</taxon>
        <taxon>Bacillati</taxon>
        <taxon>Actinomycetota</taxon>
        <taxon>Actinomycetes</taxon>
        <taxon>Kitasatosporales</taxon>
        <taxon>Streptomycetaceae</taxon>
        <taxon>Streptomyces</taxon>
    </lineage>
</organism>
<dbReference type="InterPro" id="IPR050482">
    <property type="entry name" value="Sensor_HK_TwoCompSys"/>
</dbReference>